<organism evidence="1 2">
    <name type="scientific">Moniliophthora roreri</name>
    <name type="common">Frosty pod rot fungus</name>
    <name type="synonym">Monilia roreri</name>
    <dbReference type="NCBI Taxonomy" id="221103"/>
    <lineage>
        <taxon>Eukaryota</taxon>
        <taxon>Fungi</taxon>
        <taxon>Dikarya</taxon>
        <taxon>Basidiomycota</taxon>
        <taxon>Agaricomycotina</taxon>
        <taxon>Agaricomycetes</taxon>
        <taxon>Agaricomycetidae</taxon>
        <taxon>Agaricales</taxon>
        <taxon>Marasmiineae</taxon>
        <taxon>Marasmiaceae</taxon>
        <taxon>Moniliophthora</taxon>
    </lineage>
</organism>
<sequence>MPSLPLEFAVGGNAVSSTFDFTRRRTVVSSDFVDSYSLPISGLGGRTIVAVRRGAEAHSIPMEVTVGILLDPTVDVTFGCDLYYECERCGLLDVLPMYGASAPAPLLPSRIAFGQAQLPLLEDDDNDEESVRSTQQQFLPMELNTLFNFTSSFSVDKWEKNVRSGLEDEMSVFEWLNIDTKGEDDFDPDAEYTVF</sequence>
<proteinExistence type="predicted"/>
<dbReference type="Proteomes" id="UP000054988">
    <property type="component" value="Unassembled WGS sequence"/>
</dbReference>
<evidence type="ECO:0000313" key="2">
    <source>
        <dbReference type="Proteomes" id="UP000054988"/>
    </source>
</evidence>
<protein>
    <submittedName>
        <fullName evidence="1">Uncharacterized protein</fullName>
    </submittedName>
</protein>
<dbReference type="AlphaFoldDB" id="A0A0W0G6P8"/>
<gene>
    <name evidence="1" type="ORF">WG66_3210</name>
</gene>
<name>A0A0W0G6P8_MONRR</name>
<reference evidence="1 2" key="1">
    <citation type="submission" date="2015-12" db="EMBL/GenBank/DDBJ databases">
        <title>Draft genome sequence of Moniliophthora roreri, the causal agent of frosty pod rot of cacao.</title>
        <authorList>
            <person name="Aime M.C."/>
            <person name="Diaz-Valderrama J.R."/>
            <person name="Kijpornyongpan T."/>
            <person name="Phillips-Mora W."/>
        </authorList>
    </citation>
    <scope>NUCLEOTIDE SEQUENCE [LARGE SCALE GENOMIC DNA]</scope>
    <source>
        <strain evidence="1 2">MCA 2952</strain>
    </source>
</reference>
<evidence type="ECO:0000313" key="1">
    <source>
        <dbReference type="EMBL" id="KTB44224.1"/>
    </source>
</evidence>
<accession>A0A0W0G6P8</accession>
<dbReference type="EMBL" id="LATX01000971">
    <property type="protein sequence ID" value="KTB44224.1"/>
    <property type="molecule type" value="Genomic_DNA"/>
</dbReference>
<comment type="caution">
    <text evidence="1">The sequence shown here is derived from an EMBL/GenBank/DDBJ whole genome shotgun (WGS) entry which is preliminary data.</text>
</comment>